<evidence type="ECO:0000313" key="2">
    <source>
        <dbReference type="EMBL" id="XDV59183.1"/>
    </source>
</evidence>
<feature type="region of interest" description="Disordered" evidence="1">
    <location>
        <begin position="90"/>
        <end position="120"/>
    </location>
</feature>
<dbReference type="AlphaFoldDB" id="A0AB39XPY1"/>
<reference evidence="2" key="1">
    <citation type="submission" date="2024-08" db="EMBL/GenBank/DDBJ databases">
        <authorList>
            <person name="Chaddad Z."/>
            <person name="Lamrabet M."/>
            <person name="Bouhnik O."/>
            <person name="Alami S."/>
            <person name="Wipf D."/>
            <person name="Courty P.E."/>
            <person name="Missbah El Idrissi M."/>
        </authorList>
    </citation>
    <scope>NUCLEOTIDE SEQUENCE</scope>
    <source>
        <strain evidence="2">LLZ17</strain>
    </source>
</reference>
<proteinExistence type="predicted"/>
<dbReference type="RefSeq" id="WP_369723777.1">
    <property type="nucleotide sequence ID" value="NZ_CP165734.1"/>
</dbReference>
<evidence type="ECO:0000256" key="1">
    <source>
        <dbReference type="SAM" id="MobiDB-lite"/>
    </source>
</evidence>
<dbReference type="EMBL" id="CP165734">
    <property type="protein sequence ID" value="XDV59183.1"/>
    <property type="molecule type" value="Genomic_DNA"/>
</dbReference>
<sequence>MPASDWTRMGIASAVAVIAISFLAVDASVDVNSAGIAKRLEATLASITHVAAGEHQLAFAVQAWAHESDVTRRSAADEACVPVRQHRPQPVSVVRGVRQQQSPPLSVQRPAVDPVQDEAG</sequence>
<gene>
    <name evidence="2" type="ORF">AB8Z38_07090</name>
</gene>
<name>A0AB39XPY1_9BRAD</name>
<accession>A0AB39XPY1</accession>
<feature type="compositionally biased region" description="Low complexity" evidence="1">
    <location>
        <begin position="90"/>
        <end position="104"/>
    </location>
</feature>
<protein>
    <submittedName>
        <fullName evidence="2">Uncharacterized protein</fullName>
    </submittedName>
</protein>
<organism evidence="2">
    <name type="scientific">Bradyrhizobium sp. LLZ17</name>
    <dbReference type="NCBI Taxonomy" id="3239388"/>
    <lineage>
        <taxon>Bacteria</taxon>
        <taxon>Pseudomonadati</taxon>
        <taxon>Pseudomonadota</taxon>
        <taxon>Alphaproteobacteria</taxon>
        <taxon>Hyphomicrobiales</taxon>
        <taxon>Nitrobacteraceae</taxon>
        <taxon>Bradyrhizobium</taxon>
    </lineage>
</organism>